<organism evidence="2 3">
    <name type="scientific">Scyliorhinus torazame</name>
    <name type="common">Cloudy catshark</name>
    <name type="synonym">Catulus torazame</name>
    <dbReference type="NCBI Taxonomy" id="75743"/>
    <lineage>
        <taxon>Eukaryota</taxon>
        <taxon>Metazoa</taxon>
        <taxon>Chordata</taxon>
        <taxon>Craniata</taxon>
        <taxon>Vertebrata</taxon>
        <taxon>Chondrichthyes</taxon>
        <taxon>Elasmobranchii</taxon>
        <taxon>Galeomorphii</taxon>
        <taxon>Galeoidea</taxon>
        <taxon>Carcharhiniformes</taxon>
        <taxon>Scyliorhinidae</taxon>
        <taxon>Scyliorhinus</taxon>
    </lineage>
</organism>
<dbReference type="PANTHER" id="PTHR22017:SF0">
    <property type="entry name" value="PHOTORECEPTOR CILIUM ACTIN REGULATOR"/>
    <property type="match status" value="1"/>
</dbReference>
<feature type="compositionally biased region" description="Basic and acidic residues" evidence="1">
    <location>
        <begin position="506"/>
        <end position="532"/>
    </location>
</feature>
<feature type="compositionally biased region" description="Polar residues" evidence="1">
    <location>
        <begin position="46"/>
        <end position="55"/>
    </location>
</feature>
<proteinExistence type="predicted"/>
<dbReference type="GO" id="GO:0001917">
    <property type="term" value="C:photoreceptor inner segment"/>
    <property type="evidence" value="ECO:0007669"/>
    <property type="project" value="TreeGrafter"/>
</dbReference>
<feature type="compositionally biased region" description="Basic and acidic residues" evidence="1">
    <location>
        <begin position="487"/>
        <end position="498"/>
    </location>
</feature>
<sequence>MPARIPKLFSEEVKREKLAASAKVAVSEVIISRRYVPRDMLGQHTYCDSSATQQPKKNRKQKGRHTTKQKSGKLGARSLSRAEDEEKVDFPTSLVNAHQAAYAYLNTSLSKYDGVLSLTDQATQTQLILQQMVSFLTLRFDEVNQVLEEMASSGERLVKDIGPNLAWPPEKGAPKEQPDLLQQLLQYTVNKMQATSGTVALLTDTTLQETCGYLRSAADTFQKRLVAKQEVDERLQRIIAQLEACALQQPHTKPGDMTLYSEDSGIGADTDSMKEFSNPDKCGRRTSSDSNAYLLCRDSLPHTSHKHASLSNAAICPSKCQDNTPDHQSEGIFCSSRKEKSSSSQPPVSVNPSQYSLIQNRSFDSFESVTSTDCEALIRMESMDFCSLGEEDYEESESEIAVDGTPQRPRSSPPEPEAVRPVPKRIDVPENEEMTIKMKDAISDKIQFVPINPGLNVWSDEEGRTCPARPNTAKGRKARVTKKRRSKSTESLKSKAEDPTLLELQRTQKDLSRRLEKVLQPKGEGEVGEGQRKVMAGPKLPVSMPITDQAVPSNKLKASLHSNFSILPSQEKVFLRRNPAKPSNQAQTKEQAQGQAAPPDNRDLPEEEPTSARPDATRPKQTGSEPALHSIGLDGSFENEGDSWLRHYMSEMRGSSRSVSHPELCIIGQGLQ</sequence>
<dbReference type="GO" id="GO:1903546">
    <property type="term" value="P:protein localization to photoreceptor outer segment"/>
    <property type="evidence" value="ECO:0007669"/>
    <property type="project" value="TreeGrafter"/>
</dbReference>
<evidence type="ECO:0000256" key="1">
    <source>
        <dbReference type="SAM" id="MobiDB-lite"/>
    </source>
</evidence>
<feature type="region of interest" description="Disordered" evidence="1">
    <location>
        <begin position="389"/>
        <end position="424"/>
    </location>
</feature>
<gene>
    <name evidence="2" type="ORF">scyTo_0014179</name>
</gene>
<feature type="region of interest" description="Disordered" evidence="1">
    <location>
        <begin position="652"/>
        <end position="672"/>
    </location>
</feature>
<name>A0A401NHY6_SCYTO</name>
<evidence type="ECO:0000313" key="3">
    <source>
        <dbReference type="Proteomes" id="UP000288216"/>
    </source>
</evidence>
<feature type="region of interest" description="Disordered" evidence="1">
    <location>
        <begin position="327"/>
        <end position="353"/>
    </location>
</feature>
<feature type="region of interest" description="Disordered" evidence="1">
    <location>
        <begin position="574"/>
        <end position="640"/>
    </location>
</feature>
<dbReference type="GO" id="GO:0001750">
    <property type="term" value="C:photoreceptor outer segment"/>
    <property type="evidence" value="ECO:0007669"/>
    <property type="project" value="TreeGrafter"/>
</dbReference>
<accession>A0A401NHY6</accession>
<dbReference type="InterPro" id="IPR029352">
    <property type="entry name" value="PCARE"/>
</dbReference>
<feature type="compositionally biased region" description="Polar residues" evidence="1">
    <location>
        <begin position="581"/>
        <end position="594"/>
    </location>
</feature>
<feature type="compositionally biased region" description="Acidic residues" evidence="1">
    <location>
        <begin position="389"/>
        <end position="400"/>
    </location>
</feature>
<feature type="region of interest" description="Disordered" evidence="1">
    <location>
        <begin position="461"/>
        <end position="546"/>
    </location>
</feature>
<evidence type="ECO:0008006" key="4">
    <source>
        <dbReference type="Google" id="ProtNLM"/>
    </source>
</evidence>
<feature type="compositionally biased region" description="Low complexity" evidence="1">
    <location>
        <begin position="342"/>
        <end position="353"/>
    </location>
</feature>
<dbReference type="EMBL" id="BFAA01007511">
    <property type="protein sequence ID" value="GCB60478.1"/>
    <property type="molecule type" value="Genomic_DNA"/>
</dbReference>
<protein>
    <recommendedName>
        <fullName evidence="4">Photoreceptor cilium actin regulator</fullName>
    </recommendedName>
</protein>
<dbReference type="GO" id="GO:0035845">
    <property type="term" value="P:photoreceptor cell outer segment organization"/>
    <property type="evidence" value="ECO:0007669"/>
    <property type="project" value="TreeGrafter"/>
</dbReference>
<comment type="caution">
    <text evidence="2">The sequence shown here is derived from an EMBL/GenBank/DDBJ whole genome shotgun (WGS) entry which is preliminary data.</text>
</comment>
<feature type="compositionally biased region" description="Basic residues" evidence="1">
    <location>
        <begin position="56"/>
        <end position="71"/>
    </location>
</feature>
<dbReference type="Pfam" id="PF15449">
    <property type="entry name" value="Retinal"/>
    <property type="match status" value="1"/>
</dbReference>
<reference evidence="2 3" key="1">
    <citation type="journal article" date="2018" name="Nat. Ecol. Evol.">
        <title>Shark genomes provide insights into elasmobranch evolution and the origin of vertebrates.</title>
        <authorList>
            <person name="Hara Y"/>
            <person name="Yamaguchi K"/>
            <person name="Onimaru K"/>
            <person name="Kadota M"/>
            <person name="Koyanagi M"/>
            <person name="Keeley SD"/>
            <person name="Tatsumi K"/>
            <person name="Tanaka K"/>
            <person name="Motone F"/>
            <person name="Kageyama Y"/>
            <person name="Nozu R"/>
            <person name="Adachi N"/>
            <person name="Nishimura O"/>
            <person name="Nakagawa R"/>
            <person name="Tanegashima C"/>
            <person name="Kiyatake I"/>
            <person name="Matsumoto R"/>
            <person name="Murakumo K"/>
            <person name="Nishida K"/>
            <person name="Terakita A"/>
            <person name="Kuratani S"/>
            <person name="Sato K"/>
            <person name="Hyodo S Kuraku.S."/>
        </authorList>
    </citation>
    <scope>NUCLEOTIDE SEQUENCE [LARGE SCALE GENOMIC DNA]</scope>
</reference>
<dbReference type="STRING" id="75743.A0A401NHY6"/>
<keyword evidence="3" id="KW-1185">Reference proteome</keyword>
<feature type="region of interest" description="Disordered" evidence="1">
    <location>
        <begin position="46"/>
        <end position="83"/>
    </location>
</feature>
<dbReference type="Proteomes" id="UP000288216">
    <property type="component" value="Unassembled WGS sequence"/>
</dbReference>
<dbReference type="PANTHER" id="PTHR22017">
    <property type="entry name" value="PHOTORECEPTOR CILIUM ACTIN REGULATOR"/>
    <property type="match status" value="1"/>
</dbReference>
<feature type="compositionally biased region" description="Basic residues" evidence="1">
    <location>
        <begin position="474"/>
        <end position="486"/>
    </location>
</feature>
<evidence type="ECO:0000313" key="2">
    <source>
        <dbReference type="EMBL" id="GCB60478.1"/>
    </source>
</evidence>
<dbReference type="OrthoDB" id="8954214at2759"/>
<dbReference type="AlphaFoldDB" id="A0A401NHY6"/>